<protein>
    <recommendedName>
        <fullName evidence="1">DUF6455 domain-containing protein</fullName>
    </recommendedName>
</protein>
<evidence type="ECO:0000313" key="2">
    <source>
        <dbReference type="EMBL" id="SDI46780.1"/>
    </source>
</evidence>
<name>A0A1G8KV65_9RHOB</name>
<dbReference type="AlphaFoldDB" id="A0A1G8KV65"/>
<sequence>MHSLGNPIKHFWLVQDMARSTGVDLAQARRDGRLSPEDWSAMVTRCRGCQWTEGCEHWLDANKQGADAEVPPGCANRAVFDRLRETV</sequence>
<gene>
    <name evidence="2" type="ORF">SAMN05421850_10335</name>
</gene>
<keyword evidence="3" id="KW-1185">Reference proteome</keyword>
<dbReference type="Pfam" id="PF20056">
    <property type="entry name" value="DUF6455"/>
    <property type="match status" value="1"/>
</dbReference>
<dbReference type="EMBL" id="FNEB01000003">
    <property type="protein sequence ID" value="SDI46780.1"/>
    <property type="molecule type" value="Genomic_DNA"/>
</dbReference>
<organism evidence="2 3">
    <name type="scientific">Lutimaribacter saemankumensis</name>
    <dbReference type="NCBI Taxonomy" id="490829"/>
    <lineage>
        <taxon>Bacteria</taxon>
        <taxon>Pseudomonadati</taxon>
        <taxon>Pseudomonadota</taxon>
        <taxon>Alphaproteobacteria</taxon>
        <taxon>Rhodobacterales</taxon>
        <taxon>Roseobacteraceae</taxon>
        <taxon>Lutimaribacter</taxon>
    </lineage>
</organism>
<evidence type="ECO:0000259" key="1">
    <source>
        <dbReference type="Pfam" id="PF20056"/>
    </source>
</evidence>
<feature type="domain" description="DUF6455" evidence="1">
    <location>
        <begin position="1"/>
        <end position="85"/>
    </location>
</feature>
<dbReference type="OrthoDB" id="7689275at2"/>
<dbReference type="InterPro" id="IPR045601">
    <property type="entry name" value="DUF6455"/>
</dbReference>
<dbReference type="RefSeq" id="WP_090028004.1">
    <property type="nucleotide sequence ID" value="NZ_FNEB01000003.1"/>
</dbReference>
<accession>A0A1G8KV65</accession>
<reference evidence="2 3" key="1">
    <citation type="submission" date="2016-10" db="EMBL/GenBank/DDBJ databases">
        <authorList>
            <person name="de Groot N.N."/>
        </authorList>
    </citation>
    <scope>NUCLEOTIDE SEQUENCE [LARGE SCALE GENOMIC DNA]</scope>
    <source>
        <strain evidence="2 3">DSM 28010</strain>
    </source>
</reference>
<proteinExistence type="predicted"/>
<dbReference type="Proteomes" id="UP000199340">
    <property type="component" value="Unassembled WGS sequence"/>
</dbReference>
<evidence type="ECO:0000313" key="3">
    <source>
        <dbReference type="Proteomes" id="UP000199340"/>
    </source>
</evidence>
<dbReference type="STRING" id="490829.SAMN05421850_10335"/>